<dbReference type="EMBL" id="PQFF01000269">
    <property type="protein sequence ID" value="RHZ68377.1"/>
    <property type="molecule type" value="Genomic_DNA"/>
</dbReference>
<dbReference type="AlphaFoldDB" id="A0A397I032"/>
<keyword evidence="2" id="KW-1185">Reference proteome</keyword>
<comment type="caution">
    <text evidence="1">The sequence shown here is derived from an EMBL/GenBank/DDBJ whole genome shotgun (WGS) entry which is preliminary data.</text>
</comment>
<sequence length="52" mass="6168">MRTEFMGSWVQVSRTFQNLLNSDLYLDDLIVEQIYYTTLPGNVQDMEFEKMG</sequence>
<proteinExistence type="predicted"/>
<protein>
    <submittedName>
        <fullName evidence="1">Uncharacterized protein</fullName>
    </submittedName>
</protein>
<evidence type="ECO:0000313" key="1">
    <source>
        <dbReference type="EMBL" id="RHZ68377.1"/>
    </source>
</evidence>
<gene>
    <name evidence="1" type="ORF">Glove_295g12</name>
</gene>
<reference evidence="1 2" key="1">
    <citation type="submission" date="2018-08" db="EMBL/GenBank/DDBJ databases">
        <title>Genome and evolution of the arbuscular mycorrhizal fungus Diversispora epigaea (formerly Glomus versiforme) and its bacterial endosymbionts.</title>
        <authorList>
            <person name="Sun X."/>
            <person name="Fei Z."/>
            <person name="Harrison M."/>
        </authorList>
    </citation>
    <scope>NUCLEOTIDE SEQUENCE [LARGE SCALE GENOMIC DNA]</scope>
    <source>
        <strain evidence="1 2">IT104</strain>
    </source>
</reference>
<name>A0A397I032_9GLOM</name>
<evidence type="ECO:0000313" key="2">
    <source>
        <dbReference type="Proteomes" id="UP000266861"/>
    </source>
</evidence>
<organism evidence="1 2">
    <name type="scientific">Diversispora epigaea</name>
    <dbReference type="NCBI Taxonomy" id="1348612"/>
    <lineage>
        <taxon>Eukaryota</taxon>
        <taxon>Fungi</taxon>
        <taxon>Fungi incertae sedis</taxon>
        <taxon>Mucoromycota</taxon>
        <taxon>Glomeromycotina</taxon>
        <taxon>Glomeromycetes</taxon>
        <taxon>Diversisporales</taxon>
        <taxon>Diversisporaceae</taxon>
        <taxon>Diversispora</taxon>
    </lineage>
</organism>
<accession>A0A397I032</accession>
<dbReference type="Proteomes" id="UP000266861">
    <property type="component" value="Unassembled WGS sequence"/>
</dbReference>